<dbReference type="Pfam" id="PF13669">
    <property type="entry name" value="Glyoxalase_4"/>
    <property type="match status" value="1"/>
</dbReference>
<evidence type="ECO:0000313" key="3">
    <source>
        <dbReference type="EMBL" id="MXO74336.1"/>
    </source>
</evidence>
<comment type="caution">
    <text evidence="3">The sequence shown here is derived from an EMBL/GenBank/DDBJ whole genome shotgun (WGS) entry which is preliminary data.</text>
</comment>
<protein>
    <submittedName>
        <fullName evidence="3">VOC family protein</fullName>
    </submittedName>
</protein>
<keyword evidence="1" id="KW-0479">Metal-binding</keyword>
<evidence type="ECO:0000313" key="4">
    <source>
        <dbReference type="Proteomes" id="UP000439522"/>
    </source>
</evidence>
<keyword evidence="4" id="KW-1185">Reference proteome</keyword>
<proteinExistence type="predicted"/>
<dbReference type="GO" id="GO:0046872">
    <property type="term" value="F:metal ion binding"/>
    <property type="evidence" value="ECO:0007669"/>
    <property type="project" value="UniProtKB-KW"/>
</dbReference>
<dbReference type="Gene3D" id="3.10.180.10">
    <property type="entry name" value="2,3-Dihydroxybiphenyl 1,2-Dioxygenase, domain 1"/>
    <property type="match status" value="1"/>
</dbReference>
<sequence length="168" mass="17744">MGAIDQIGHVTADLDAAVAMWTSHLGVGPWTVYRNVRLTGDYRGLPADVTIDVALGYRGTVQIELIQPTSDAPSPYRDDDGTLREGVHHLAWVVEDFDTAVALLGAHGLAPVFKAGNSASQVAYFEPAPGVVWELIAGEGMRAMMDAGMAAAAGWDGRDPVTEIDLAA</sequence>
<accession>A0A6I4TCK9</accession>
<dbReference type="InterPro" id="IPR029068">
    <property type="entry name" value="Glyas_Bleomycin-R_OHBP_Dase"/>
</dbReference>
<gene>
    <name evidence="3" type="ORF">GRI40_03740</name>
</gene>
<evidence type="ECO:0000256" key="1">
    <source>
        <dbReference type="ARBA" id="ARBA00022723"/>
    </source>
</evidence>
<dbReference type="RefSeq" id="WP_160611381.1">
    <property type="nucleotide sequence ID" value="NZ_WTZA01000001.1"/>
</dbReference>
<dbReference type="OrthoDB" id="9792173at2"/>
<dbReference type="PANTHER" id="PTHR43048">
    <property type="entry name" value="METHYLMALONYL-COA EPIMERASE"/>
    <property type="match status" value="1"/>
</dbReference>
<dbReference type="InterPro" id="IPR051785">
    <property type="entry name" value="MMCE/EMCE_epimerase"/>
</dbReference>
<dbReference type="Proteomes" id="UP000439522">
    <property type="component" value="Unassembled WGS sequence"/>
</dbReference>
<dbReference type="GO" id="GO:0004493">
    <property type="term" value="F:methylmalonyl-CoA epimerase activity"/>
    <property type="evidence" value="ECO:0007669"/>
    <property type="project" value="TreeGrafter"/>
</dbReference>
<evidence type="ECO:0000259" key="2">
    <source>
        <dbReference type="PROSITE" id="PS51819"/>
    </source>
</evidence>
<feature type="domain" description="VOC" evidence="2">
    <location>
        <begin position="3"/>
        <end position="138"/>
    </location>
</feature>
<dbReference type="AlphaFoldDB" id="A0A6I4TCK9"/>
<organism evidence="3 4">
    <name type="scientific">Tsuneonella aeria</name>
    <dbReference type="NCBI Taxonomy" id="1837929"/>
    <lineage>
        <taxon>Bacteria</taxon>
        <taxon>Pseudomonadati</taxon>
        <taxon>Pseudomonadota</taxon>
        <taxon>Alphaproteobacteria</taxon>
        <taxon>Sphingomonadales</taxon>
        <taxon>Erythrobacteraceae</taxon>
        <taxon>Tsuneonella</taxon>
    </lineage>
</organism>
<dbReference type="SUPFAM" id="SSF54593">
    <property type="entry name" value="Glyoxalase/Bleomycin resistance protein/Dihydroxybiphenyl dioxygenase"/>
    <property type="match status" value="1"/>
</dbReference>
<reference evidence="3 4" key="1">
    <citation type="submission" date="2019-12" db="EMBL/GenBank/DDBJ databases">
        <title>Genomic-based taxomic classification of the family Erythrobacteraceae.</title>
        <authorList>
            <person name="Xu L."/>
        </authorList>
    </citation>
    <scope>NUCLEOTIDE SEQUENCE [LARGE SCALE GENOMIC DNA]</scope>
    <source>
        <strain evidence="3 4">100921-2</strain>
    </source>
</reference>
<dbReference type="GO" id="GO:0046491">
    <property type="term" value="P:L-methylmalonyl-CoA metabolic process"/>
    <property type="evidence" value="ECO:0007669"/>
    <property type="project" value="TreeGrafter"/>
</dbReference>
<dbReference type="EMBL" id="WTZA01000001">
    <property type="protein sequence ID" value="MXO74336.1"/>
    <property type="molecule type" value="Genomic_DNA"/>
</dbReference>
<name>A0A6I4TCK9_9SPHN</name>
<dbReference type="PANTHER" id="PTHR43048:SF3">
    <property type="entry name" value="METHYLMALONYL-COA EPIMERASE, MITOCHONDRIAL"/>
    <property type="match status" value="1"/>
</dbReference>
<dbReference type="PROSITE" id="PS51819">
    <property type="entry name" value="VOC"/>
    <property type="match status" value="1"/>
</dbReference>
<dbReference type="InterPro" id="IPR037523">
    <property type="entry name" value="VOC_core"/>
</dbReference>